<feature type="binding site" evidence="21">
    <location>
        <position position="169"/>
    </location>
    <ligand>
        <name>Zn(2+)</name>
        <dbReference type="ChEBI" id="CHEBI:29105"/>
        <note>catalytic</note>
    </ligand>
</feature>
<keyword evidence="10" id="KW-0812">Transmembrane</keyword>
<organism evidence="24 25">
    <name type="scientific">Lutzomyia longipalpis</name>
    <name type="common">Sand fly</name>
    <dbReference type="NCBI Taxonomy" id="7200"/>
    <lineage>
        <taxon>Eukaryota</taxon>
        <taxon>Metazoa</taxon>
        <taxon>Ecdysozoa</taxon>
        <taxon>Arthropoda</taxon>
        <taxon>Hexapoda</taxon>
        <taxon>Insecta</taxon>
        <taxon>Pterygota</taxon>
        <taxon>Neoptera</taxon>
        <taxon>Endopterygota</taxon>
        <taxon>Diptera</taxon>
        <taxon>Nematocera</taxon>
        <taxon>Psychodoidea</taxon>
        <taxon>Psychodidae</taxon>
        <taxon>Lutzomyia</taxon>
        <taxon>Lutzomyia</taxon>
    </lineage>
</organism>
<dbReference type="SUPFAM" id="SSF55486">
    <property type="entry name" value="Metalloproteases ('zincins'), catalytic domain"/>
    <property type="match status" value="2"/>
</dbReference>
<proteinExistence type="inferred from homology"/>
<dbReference type="PANTHER" id="PTHR11533">
    <property type="entry name" value="PROTEASE M1 ZINC METALLOPROTEASE"/>
    <property type="match status" value="1"/>
</dbReference>
<evidence type="ECO:0000313" key="25">
    <source>
        <dbReference type="Proteomes" id="UP000092461"/>
    </source>
</evidence>
<evidence type="ECO:0000256" key="18">
    <source>
        <dbReference type="ARBA" id="ARBA00023180"/>
    </source>
</evidence>
<dbReference type="FunFam" id="1.10.390.10:FF:000016">
    <property type="entry name" value="Glutamyl aminopeptidase"/>
    <property type="match status" value="1"/>
</dbReference>
<dbReference type="EMBL" id="AJWK01016581">
    <property type="status" value="NOT_ANNOTATED_CDS"/>
    <property type="molecule type" value="Genomic_DNA"/>
</dbReference>
<protein>
    <recommendedName>
        <fullName evidence="6">glutamyl aminopeptidase</fullName>
        <ecNumber evidence="6">3.4.11.7</ecNumber>
    </recommendedName>
</protein>
<dbReference type="GO" id="GO:0098552">
    <property type="term" value="C:side of membrane"/>
    <property type="evidence" value="ECO:0007669"/>
    <property type="project" value="UniProtKB-KW"/>
</dbReference>
<evidence type="ECO:0000259" key="23">
    <source>
        <dbReference type="Pfam" id="PF01433"/>
    </source>
</evidence>
<evidence type="ECO:0000256" key="3">
    <source>
        <dbReference type="ARBA" id="ARBA00004609"/>
    </source>
</evidence>
<reference evidence="24" key="1">
    <citation type="submission" date="2020-05" db="UniProtKB">
        <authorList>
            <consortium name="EnsemblMetazoa"/>
        </authorList>
    </citation>
    <scope>IDENTIFICATION</scope>
    <source>
        <strain evidence="24">Jacobina</strain>
    </source>
</reference>
<keyword evidence="25" id="KW-1185">Reference proteome</keyword>
<dbReference type="Gene3D" id="2.60.40.1910">
    <property type="match status" value="1"/>
</dbReference>
<evidence type="ECO:0000256" key="12">
    <source>
        <dbReference type="ARBA" id="ARBA00022801"/>
    </source>
</evidence>
<feature type="site" description="Transition state stabilizer" evidence="22">
    <location>
        <position position="251"/>
    </location>
</feature>
<dbReference type="InterPro" id="IPR050344">
    <property type="entry name" value="Peptidase_M1_aminopeptidases"/>
</dbReference>
<dbReference type="GO" id="GO:0006508">
    <property type="term" value="P:proteolysis"/>
    <property type="evidence" value="ECO:0007669"/>
    <property type="project" value="UniProtKB-KW"/>
</dbReference>
<feature type="domain" description="Peptidase M1 membrane alanine aminopeptidase" evidence="23">
    <location>
        <begin position="115"/>
        <end position="311"/>
    </location>
</feature>
<dbReference type="VEuPathDB" id="VectorBase:LLOJ005211"/>
<evidence type="ECO:0000256" key="8">
    <source>
        <dbReference type="ARBA" id="ARBA00022622"/>
    </source>
</evidence>
<dbReference type="InterPro" id="IPR001930">
    <property type="entry name" value="Peptidase_M1"/>
</dbReference>
<keyword evidence="11 21" id="KW-0479">Metal-binding</keyword>
<evidence type="ECO:0000256" key="11">
    <source>
        <dbReference type="ARBA" id="ARBA00022723"/>
    </source>
</evidence>
<feature type="binding site" evidence="21">
    <location>
        <position position="165"/>
    </location>
    <ligand>
        <name>Zn(2+)</name>
        <dbReference type="ChEBI" id="CHEBI:29105"/>
        <note>catalytic</note>
    </ligand>
</feature>
<dbReference type="FunFam" id="2.60.40.1910:FF:000003">
    <property type="entry name" value="Aminopeptidase"/>
    <property type="match status" value="1"/>
</dbReference>
<dbReference type="CDD" id="cd09601">
    <property type="entry name" value="M1_APN-Q_like"/>
    <property type="match status" value="1"/>
</dbReference>
<comment type="subunit">
    <text evidence="5">Homodimer; disulfide-linked.</text>
</comment>
<evidence type="ECO:0000256" key="14">
    <source>
        <dbReference type="ARBA" id="ARBA00022837"/>
    </source>
</evidence>
<keyword evidence="16" id="KW-0482">Metalloprotease</keyword>
<dbReference type="Gene3D" id="1.10.390.10">
    <property type="entry name" value="Neutral Protease Domain 2"/>
    <property type="match status" value="2"/>
</dbReference>
<keyword evidence="8" id="KW-0336">GPI-anchor</keyword>
<dbReference type="VEuPathDB" id="VectorBase:LLONM1_006344"/>
<dbReference type="Proteomes" id="UP000092461">
    <property type="component" value="Unassembled WGS sequence"/>
</dbReference>
<dbReference type="EMBL" id="AJWK01016582">
    <property type="status" value="NOT_ANNOTATED_CDS"/>
    <property type="molecule type" value="Genomic_DNA"/>
</dbReference>
<dbReference type="InterPro" id="IPR034016">
    <property type="entry name" value="M1_APN-typ"/>
</dbReference>
<keyword evidence="7" id="KW-0031">Aminopeptidase</keyword>
<dbReference type="GO" id="GO:0070006">
    <property type="term" value="F:metalloaminopeptidase activity"/>
    <property type="evidence" value="ECO:0007669"/>
    <property type="project" value="TreeGrafter"/>
</dbReference>
<evidence type="ECO:0000256" key="6">
    <source>
        <dbReference type="ARBA" id="ARBA00012567"/>
    </source>
</evidence>
<dbReference type="PRINTS" id="PR00756">
    <property type="entry name" value="ALADIPTASE"/>
</dbReference>
<keyword evidence="12" id="KW-0378">Hydrolase</keyword>
<comment type="subcellular location">
    <subcellularLocation>
        <location evidence="3">Cell membrane</location>
        <topology evidence="3">Lipid-anchor</topology>
        <topology evidence="3">GPI-anchor</topology>
    </subcellularLocation>
    <subcellularLocation>
        <location evidence="2">Membrane</location>
        <topology evidence="2">Single-pass membrane protein</topology>
    </subcellularLocation>
</comment>
<keyword evidence="13 21" id="KW-0862">Zinc</keyword>
<feature type="active site" description="Proton acceptor" evidence="20">
    <location>
        <position position="166"/>
    </location>
</feature>
<feature type="binding site" evidence="21">
    <location>
        <position position="188"/>
    </location>
    <ligand>
        <name>Zn(2+)</name>
        <dbReference type="ChEBI" id="CHEBI:29105"/>
        <note>catalytic</note>
    </ligand>
</feature>
<dbReference type="GO" id="GO:0008270">
    <property type="term" value="F:zinc ion binding"/>
    <property type="evidence" value="ECO:0007669"/>
    <property type="project" value="InterPro"/>
</dbReference>
<evidence type="ECO:0000256" key="17">
    <source>
        <dbReference type="ARBA" id="ARBA00023136"/>
    </source>
</evidence>
<evidence type="ECO:0000256" key="15">
    <source>
        <dbReference type="ARBA" id="ARBA00022989"/>
    </source>
</evidence>
<dbReference type="InterPro" id="IPR014782">
    <property type="entry name" value="Peptidase_M1_dom"/>
</dbReference>
<dbReference type="PANTHER" id="PTHR11533:SF276">
    <property type="entry name" value="GLUTAMYL AMINOPEPTIDASE"/>
    <property type="match status" value="1"/>
</dbReference>
<evidence type="ECO:0000256" key="2">
    <source>
        <dbReference type="ARBA" id="ARBA00004167"/>
    </source>
</evidence>
<dbReference type="EC" id="3.4.11.7" evidence="6"/>
<dbReference type="GO" id="GO:0043171">
    <property type="term" value="P:peptide catabolic process"/>
    <property type="evidence" value="ECO:0007669"/>
    <property type="project" value="TreeGrafter"/>
</dbReference>
<keyword evidence="14" id="KW-0106">Calcium</keyword>
<dbReference type="GO" id="GO:0005737">
    <property type="term" value="C:cytoplasm"/>
    <property type="evidence" value="ECO:0007669"/>
    <property type="project" value="TreeGrafter"/>
</dbReference>
<evidence type="ECO:0000256" key="13">
    <source>
        <dbReference type="ARBA" id="ARBA00022833"/>
    </source>
</evidence>
<accession>A0A1B0CKS4</accession>
<evidence type="ECO:0000256" key="21">
    <source>
        <dbReference type="PIRSR" id="PIRSR634016-3"/>
    </source>
</evidence>
<dbReference type="GO" id="GO:0004230">
    <property type="term" value="F:glutamyl aminopeptidase activity"/>
    <property type="evidence" value="ECO:0007669"/>
    <property type="project" value="UniProtKB-EC"/>
</dbReference>
<evidence type="ECO:0000256" key="5">
    <source>
        <dbReference type="ARBA" id="ARBA00011748"/>
    </source>
</evidence>
<name>A0A1B0CKS4_LUTLO</name>
<comment type="cofactor">
    <cofactor evidence="21">
        <name>Zn(2+)</name>
        <dbReference type="ChEBI" id="CHEBI:29105"/>
    </cofactor>
    <text evidence="21">Binds 1 zinc ion per subunit.</text>
</comment>
<evidence type="ECO:0000256" key="1">
    <source>
        <dbReference type="ARBA" id="ARBA00001703"/>
    </source>
</evidence>
<dbReference type="GO" id="GO:0005886">
    <property type="term" value="C:plasma membrane"/>
    <property type="evidence" value="ECO:0007669"/>
    <property type="project" value="UniProtKB-SubCell"/>
</dbReference>
<dbReference type="AlphaFoldDB" id="A0A1B0CKS4"/>
<keyword evidence="15" id="KW-1133">Transmembrane helix</keyword>
<dbReference type="GO" id="GO:0005615">
    <property type="term" value="C:extracellular space"/>
    <property type="evidence" value="ECO:0007669"/>
    <property type="project" value="TreeGrafter"/>
</dbReference>
<keyword evidence="17" id="KW-0472">Membrane</keyword>
<evidence type="ECO:0000256" key="19">
    <source>
        <dbReference type="ARBA" id="ARBA00023288"/>
    </source>
</evidence>
<evidence type="ECO:0000256" key="9">
    <source>
        <dbReference type="ARBA" id="ARBA00022670"/>
    </source>
</evidence>
<evidence type="ECO:0000256" key="20">
    <source>
        <dbReference type="PIRSR" id="PIRSR634016-1"/>
    </source>
</evidence>
<evidence type="ECO:0000256" key="4">
    <source>
        <dbReference type="ARBA" id="ARBA00010136"/>
    </source>
</evidence>
<evidence type="ECO:0000256" key="16">
    <source>
        <dbReference type="ARBA" id="ARBA00023049"/>
    </source>
</evidence>
<dbReference type="GO" id="GO:0042277">
    <property type="term" value="F:peptide binding"/>
    <property type="evidence" value="ECO:0007669"/>
    <property type="project" value="TreeGrafter"/>
</dbReference>
<dbReference type="EMBL" id="AJWK01016584">
    <property type="status" value="NOT_ANNOTATED_CDS"/>
    <property type="molecule type" value="Genomic_DNA"/>
</dbReference>
<evidence type="ECO:0000313" key="24">
    <source>
        <dbReference type="EnsemblMetazoa" id="LLOJ005211-PA"/>
    </source>
</evidence>
<dbReference type="Pfam" id="PF01433">
    <property type="entry name" value="Peptidase_M1"/>
    <property type="match status" value="1"/>
</dbReference>
<dbReference type="EnsemblMetazoa" id="LLOJ005211-RA">
    <property type="protein sequence ID" value="LLOJ005211-PA"/>
    <property type="gene ID" value="LLOJ005211"/>
</dbReference>
<evidence type="ECO:0000256" key="22">
    <source>
        <dbReference type="PIRSR" id="PIRSR634016-4"/>
    </source>
</evidence>
<dbReference type="EMBL" id="AJWK01016583">
    <property type="status" value="NOT_ANNOTATED_CDS"/>
    <property type="molecule type" value="Genomic_DNA"/>
</dbReference>
<evidence type="ECO:0000256" key="10">
    <source>
        <dbReference type="ARBA" id="ARBA00022692"/>
    </source>
</evidence>
<comment type="catalytic activity">
    <reaction evidence="1">
        <text>Release of N-terminal glutamate (and to a lesser extent aspartate) from a peptide.</text>
        <dbReference type="EC" id="3.4.11.7"/>
    </reaction>
</comment>
<keyword evidence="9" id="KW-0645">Protease</keyword>
<evidence type="ECO:0000256" key="7">
    <source>
        <dbReference type="ARBA" id="ARBA00022438"/>
    </source>
</evidence>
<comment type="similarity">
    <text evidence="4">Belongs to the peptidase M1 family.</text>
</comment>
<keyword evidence="18" id="KW-0325">Glycoprotein</keyword>
<keyword evidence="19" id="KW-0449">Lipoprotein</keyword>
<dbReference type="InterPro" id="IPR027268">
    <property type="entry name" value="Peptidase_M4/M1_CTD_sf"/>
</dbReference>
<sequence length="406" mass="46995">NSRFSKKALNTGCPESPRAKPVPCIVNTAQNMIAIPDFVSGAMETWGLITYRETALLYDPLISSSVNKQRVASVIAHELSHMWFGNLVTMKFWNDLWLNEGFASYIQYKGCDHLFPTWDMIAIPDFVSGAMETWGLITYRETALLYDPLISSSVNKQRVASVIAHELSHMWFGNLVTMKFWNDLWLNEGFASYIQYKGCDHLFPTWGMMDQFLIEDLHYVFRIDASLATHPIVQSVANPDQITEMFDVISYNKGASVIRMLEDIIGKDNFQKSITKYLEAHKYGNADTNDLLTQIEKLNLDYDIKYVIDTWTRQGGFPVVTVEKLNNSTYKLTQKRFFTNPENDISSAPPSEYNYRWYIPITYYTDRDSTVQRKWFPNSDTEAEIVIEHPHNWMKINKGSNWLLLR</sequence>